<gene>
    <name evidence="2" type="ORF">HD842_000835</name>
</gene>
<dbReference type="AlphaFoldDB" id="A0A7W9WW34"/>
<protein>
    <submittedName>
        <fullName evidence="2">ABC-2 type transport system permease protein</fullName>
    </submittedName>
</protein>
<keyword evidence="1" id="KW-1133">Transmembrane helix</keyword>
<feature type="transmembrane region" description="Helical" evidence="1">
    <location>
        <begin position="21"/>
        <end position="47"/>
    </location>
</feature>
<dbReference type="EMBL" id="JACHBX010000001">
    <property type="protein sequence ID" value="MBB6132724.1"/>
    <property type="molecule type" value="Genomic_DNA"/>
</dbReference>
<evidence type="ECO:0000313" key="2">
    <source>
        <dbReference type="EMBL" id="MBB6132724.1"/>
    </source>
</evidence>
<feature type="transmembrane region" description="Helical" evidence="1">
    <location>
        <begin position="298"/>
        <end position="318"/>
    </location>
</feature>
<feature type="transmembrane region" description="Helical" evidence="1">
    <location>
        <begin position="217"/>
        <end position="238"/>
    </location>
</feature>
<reference evidence="2 3" key="1">
    <citation type="submission" date="2020-08" db="EMBL/GenBank/DDBJ databases">
        <title>The Agave Microbiome: Exploring the role of microbial communities in plant adaptations to desert environments.</title>
        <authorList>
            <person name="Partida-Martinez L.P."/>
        </authorList>
    </citation>
    <scope>NUCLEOTIDE SEQUENCE [LARGE SCALE GENOMIC DNA]</scope>
    <source>
        <strain evidence="2 3">AT3.2</strain>
    </source>
</reference>
<dbReference type="Proteomes" id="UP000540787">
    <property type="component" value="Unassembled WGS sequence"/>
</dbReference>
<feature type="transmembrane region" description="Helical" evidence="1">
    <location>
        <begin position="178"/>
        <end position="197"/>
    </location>
</feature>
<sequence>MTTPMSTMKWLIRRELWEHKGAFFWAPLAVAAVLVLLFGGGFLYAIIANPSFHVQVSGEQVMTVNGLPPAMLAKLAAAAASSYLVITAPLFFVLPVVVFFYCMAALYDDRRDRSILFWKSLPMSDAQTVLSKAVTALLVAPLATIAIGIAASLILLVIGLLGGAIKGINLIAPVLANIDFYLAPVYLISFLPLYILWSLPTVGWLLLVSSWAKSRVFLWAVGAPLVALAILAWFDFLAGRFAGVSMNVKWFGEEIVARVLLGVFPGIWFGEVNGAALAQQQQAGLDGPLLLGTSYSTLLTPGVWIAAAAGCAMIYGAIRLRRWRDEG</sequence>
<name>A0A7W9WW34_9BURK</name>
<evidence type="ECO:0000256" key="1">
    <source>
        <dbReference type="SAM" id="Phobius"/>
    </source>
</evidence>
<feature type="transmembrane region" description="Helical" evidence="1">
    <location>
        <begin position="259"/>
        <end position="278"/>
    </location>
</feature>
<dbReference type="RefSeq" id="WP_183551332.1">
    <property type="nucleotide sequence ID" value="NZ_JACHBX010000001.1"/>
</dbReference>
<keyword evidence="1" id="KW-0812">Transmembrane</keyword>
<evidence type="ECO:0000313" key="3">
    <source>
        <dbReference type="Proteomes" id="UP000540787"/>
    </source>
</evidence>
<feature type="transmembrane region" description="Helical" evidence="1">
    <location>
        <begin position="153"/>
        <end position="171"/>
    </location>
</feature>
<feature type="transmembrane region" description="Helical" evidence="1">
    <location>
        <begin position="128"/>
        <end position="147"/>
    </location>
</feature>
<keyword evidence="3" id="KW-1185">Reference proteome</keyword>
<organism evidence="2 3">
    <name type="scientific">Massilia aurea</name>
    <dbReference type="NCBI Taxonomy" id="373040"/>
    <lineage>
        <taxon>Bacteria</taxon>
        <taxon>Pseudomonadati</taxon>
        <taxon>Pseudomonadota</taxon>
        <taxon>Betaproteobacteria</taxon>
        <taxon>Burkholderiales</taxon>
        <taxon>Oxalobacteraceae</taxon>
        <taxon>Telluria group</taxon>
        <taxon>Massilia</taxon>
    </lineage>
</organism>
<proteinExistence type="predicted"/>
<feature type="transmembrane region" description="Helical" evidence="1">
    <location>
        <begin position="83"/>
        <end position="107"/>
    </location>
</feature>
<comment type="caution">
    <text evidence="2">The sequence shown here is derived from an EMBL/GenBank/DDBJ whole genome shotgun (WGS) entry which is preliminary data.</text>
</comment>
<accession>A0A7W9WW34</accession>
<keyword evidence="1" id="KW-0472">Membrane</keyword>